<keyword evidence="3" id="KW-1185">Reference proteome</keyword>
<dbReference type="EMBL" id="JACEFO010002497">
    <property type="protein sequence ID" value="KAF8657441.1"/>
    <property type="molecule type" value="Genomic_DNA"/>
</dbReference>
<proteinExistence type="predicted"/>
<dbReference type="InterPro" id="IPR036770">
    <property type="entry name" value="Ankyrin_rpt-contain_sf"/>
</dbReference>
<dbReference type="InterPro" id="IPR002110">
    <property type="entry name" value="Ankyrin_rpt"/>
</dbReference>
<organism evidence="2 3">
    <name type="scientific">Digitaria exilis</name>
    <dbReference type="NCBI Taxonomy" id="1010633"/>
    <lineage>
        <taxon>Eukaryota</taxon>
        <taxon>Viridiplantae</taxon>
        <taxon>Streptophyta</taxon>
        <taxon>Embryophyta</taxon>
        <taxon>Tracheophyta</taxon>
        <taxon>Spermatophyta</taxon>
        <taxon>Magnoliopsida</taxon>
        <taxon>Liliopsida</taxon>
        <taxon>Poales</taxon>
        <taxon>Poaceae</taxon>
        <taxon>PACMAD clade</taxon>
        <taxon>Panicoideae</taxon>
        <taxon>Panicodae</taxon>
        <taxon>Paniceae</taxon>
        <taxon>Anthephorinae</taxon>
        <taxon>Digitaria</taxon>
    </lineage>
</organism>
<dbReference type="PROSITE" id="PS50088">
    <property type="entry name" value="ANK_REPEAT"/>
    <property type="match status" value="1"/>
</dbReference>
<evidence type="ECO:0000256" key="1">
    <source>
        <dbReference type="PROSITE-ProRule" id="PRU00023"/>
    </source>
</evidence>
<dbReference type="PANTHER" id="PTHR24121:SF21">
    <property type="entry name" value="ANKYRIN REPEAT FAMILY PROTEIN"/>
    <property type="match status" value="1"/>
</dbReference>
<protein>
    <submittedName>
        <fullName evidence="2">Uncharacterized protein</fullName>
    </submittedName>
</protein>
<dbReference type="SMART" id="SM00248">
    <property type="entry name" value="ANK"/>
    <property type="match status" value="4"/>
</dbReference>
<dbReference type="SUPFAM" id="SSF48403">
    <property type="entry name" value="Ankyrin repeat"/>
    <property type="match status" value="1"/>
</dbReference>
<reference evidence="2" key="1">
    <citation type="submission" date="2020-07" db="EMBL/GenBank/DDBJ databases">
        <title>Genome sequence and genetic diversity analysis of an under-domesticated orphan crop, white fonio (Digitaria exilis).</title>
        <authorList>
            <person name="Bennetzen J.L."/>
            <person name="Chen S."/>
            <person name="Ma X."/>
            <person name="Wang X."/>
            <person name="Yssel A.E.J."/>
            <person name="Chaluvadi S.R."/>
            <person name="Johnson M."/>
            <person name="Gangashetty P."/>
            <person name="Hamidou F."/>
            <person name="Sanogo M.D."/>
            <person name="Zwaenepoel A."/>
            <person name="Wallace J."/>
            <person name="Van De Peer Y."/>
            <person name="Van Deynze A."/>
        </authorList>
    </citation>
    <scope>NUCLEOTIDE SEQUENCE</scope>
    <source>
        <tissue evidence="2">Leaves</tissue>
    </source>
</reference>
<feature type="repeat" description="ANK" evidence="1">
    <location>
        <begin position="123"/>
        <end position="145"/>
    </location>
</feature>
<accession>A0A835AAU4</accession>
<dbReference type="Gene3D" id="1.25.40.20">
    <property type="entry name" value="Ankyrin repeat-containing domain"/>
    <property type="match status" value="2"/>
</dbReference>
<gene>
    <name evidence="2" type="ORF">HU200_060000</name>
</gene>
<dbReference type="Gramene" id="Dexi4B01G0013290.1">
    <property type="protein sequence ID" value="Dexi4B01G0013290.1:cds"/>
    <property type="gene ID" value="Dexi4B01G0013290"/>
</dbReference>
<dbReference type="Pfam" id="PF12796">
    <property type="entry name" value="Ank_2"/>
    <property type="match status" value="2"/>
</dbReference>
<dbReference type="PANTHER" id="PTHR24121">
    <property type="entry name" value="NO MECHANORECEPTOR POTENTIAL C, ISOFORM D-RELATED"/>
    <property type="match status" value="1"/>
</dbReference>
<dbReference type="AlphaFoldDB" id="A0A835AAU4"/>
<dbReference type="OrthoDB" id="683657at2759"/>
<sequence length="262" mass="28156">MEQNNSSRPPLSHDTKANDERVQHLAAVRRPELLRAASSGDLQLLVEFLSKEDGGPAAAAALARDVAILLEEAQPPALYPSPTTEGSSALHVVAASGDRKGYLQVAEEICKKARQLLLACDGNGDTPLHCAVRAGNAEMASLLIRQANCCGEGKAMLRMQNKRGETALHEAVRASHRIGMRMVEELMSQDKELARVVARDGTSALYLATSLHHTDIAQVLISHDRELSSSGPNGQNALHPAVLHSKSEVFLTLNIGICCFVF</sequence>
<comment type="caution">
    <text evidence="2">The sequence shown here is derived from an EMBL/GenBank/DDBJ whole genome shotgun (WGS) entry which is preliminary data.</text>
</comment>
<dbReference type="Proteomes" id="UP000636709">
    <property type="component" value="Unassembled WGS sequence"/>
</dbReference>
<name>A0A835AAU4_9POAL</name>
<keyword evidence="1" id="KW-0040">ANK repeat</keyword>
<dbReference type="PROSITE" id="PS50297">
    <property type="entry name" value="ANK_REP_REGION"/>
    <property type="match status" value="1"/>
</dbReference>
<evidence type="ECO:0000313" key="2">
    <source>
        <dbReference type="EMBL" id="KAF8657441.1"/>
    </source>
</evidence>
<evidence type="ECO:0000313" key="3">
    <source>
        <dbReference type="Proteomes" id="UP000636709"/>
    </source>
</evidence>